<evidence type="ECO:0000313" key="1">
    <source>
        <dbReference type="EMBL" id="KAJ2764260.1"/>
    </source>
</evidence>
<organism evidence="1 2">
    <name type="scientific">Coemansia linderi</name>
    <dbReference type="NCBI Taxonomy" id="2663919"/>
    <lineage>
        <taxon>Eukaryota</taxon>
        <taxon>Fungi</taxon>
        <taxon>Fungi incertae sedis</taxon>
        <taxon>Zoopagomycota</taxon>
        <taxon>Kickxellomycotina</taxon>
        <taxon>Kickxellomycetes</taxon>
        <taxon>Kickxellales</taxon>
        <taxon>Kickxellaceae</taxon>
        <taxon>Coemansia</taxon>
    </lineage>
</organism>
<evidence type="ECO:0000313" key="2">
    <source>
        <dbReference type="Proteomes" id="UP001140066"/>
    </source>
</evidence>
<sequence>MRSFVILAIISCLLALCNAARLIVLQNQVGQEERYNSNDYKCHRVGSTFHGPNNQAASHGGPTKYYSDSECRNLVFTDHYGYGMFNRVSSPIKAYRAFEIVMSSTVA</sequence>
<proteinExistence type="predicted"/>
<keyword evidence="2" id="KW-1185">Reference proteome</keyword>
<name>A0ACC1JNM8_9FUNG</name>
<reference evidence="1" key="1">
    <citation type="submission" date="2022-07" db="EMBL/GenBank/DDBJ databases">
        <title>Phylogenomic reconstructions and comparative analyses of Kickxellomycotina fungi.</title>
        <authorList>
            <person name="Reynolds N.K."/>
            <person name="Stajich J.E."/>
            <person name="Barry K."/>
            <person name="Grigoriev I.V."/>
            <person name="Crous P."/>
            <person name="Smith M.E."/>
        </authorList>
    </citation>
    <scope>NUCLEOTIDE SEQUENCE</scope>
    <source>
        <strain evidence="1">BCRC 34191</strain>
    </source>
</reference>
<dbReference type="EMBL" id="JANBUK010004344">
    <property type="protein sequence ID" value="KAJ2764260.1"/>
    <property type="molecule type" value="Genomic_DNA"/>
</dbReference>
<gene>
    <name evidence="1" type="ORF">GGI18_006488</name>
</gene>
<accession>A0ACC1JNM8</accession>
<comment type="caution">
    <text evidence="1">The sequence shown here is derived from an EMBL/GenBank/DDBJ whole genome shotgun (WGS) entry which is preliminary data.</text>
</comment>
<protein>
    <submittedName>
        <fullName evidence="1">Uncharacterized protein</fullName>
    </submittedName>
</protein>
<dbReference type="Proteomes" id="UP001140066">
    <property type="component" value="Unassembled WGS sequence"/>
</dbReference>